<sequence length="306" mass="31625">MRRARRLSRFAFVAALLTVPALLAACTGAAPGQPGDSSGSGEPSRLVASIKQGRLDIEARRLVVRLSNTGDTALTIEGFEFEAATLAPGMVRTKPLELAPGETIDVRLDLSTSVCDVEVGPASVVADVSAADEADAADGAGAGTRVTLTPDDPFDTLARINAAECLGGAVAEVATFTMPEHLTSTGSGAERRASIDVLVEPAASGTDSLHVERVYGTTLLNAEDGIDWTLGIDVAPGDAPFTLSLPVRPARCDAHAIADDKRGTILPFAIAAGEHKGRLDHPSSDTLKAELYAYVAERCGLELPGG</sequence>
<organism evidence="2 3">
    <name type="scientific">Agromyces albus</name>
    <dbReference type="NCBI Taxonomy" id="205332"/>
    <lineage>
        <taxon>Bacteria</taxon>
        <taxon>Bacillati</taxon>
        <taxon>Actinomycetota</taxon>
        <taxon>Actinomycetes</taxon>
        <taxon>Micrococcales</taxon>
        <taxon>Microbacteriaceae</taxon>
        <taxon>Agromyces</taxon>
    </lineage>
</organism>
<name>A0A4Q2KVJ5_9MICO</name>
<evidence type="ECO:0000313" key="2">
    <source>
        <dbReference type="EMBL" id="RXZ67842.1"/>
    </source>
</evidence>
<feature type="chain" id="PRO_5038425422" description="DUF4232 domain-containing protein" evidence="1">
    <location>
        <begin position="25"/>
        <end position="306"/>
    </location>
</feature>
<dbReference type="RefSeq" id="WP_129521926.1">
    <property type="nucleotide sequence ID" value="NZ_SDPN01000038.1"/>
</dbReference>
<keyword evidence="3" id="KW-1185">Reference proteome</keyword>
<proteinExistence type="predicted"/>
<gene>
    <name evidence="2" type="ORF">ESP51_16155</name>
</gene>
<comment type="caution">
    <text evidence="2">The sequence shown here is derived from an EMBL/GenBank/DDBJ whole genome shotgun (WGS) entry which is preliminary data.</text>
</comment>
<reference evidence="2 3" key="1">
    <citation type="submission" date="2019-01" db="EMBL/GenBank/DDBJ databases">
        <title>Agromyces.</title>
        <authorList>
            <person name="Li J."/>
        </authorList>
    </citation>
    <scope>NUCLEOTIDE SEQUENCE [LARGE SCALE GENOMIC DNA]</scope>
    <source>
        <strain evidence="2 3">DSM 15934</strain>
    </source>
</reference>
<evidence type="ECO:0000313" key="3">
    <source>
        <dbReference type="Proteomes" id="UP000293865"/>
    </source>
</evidence>
<protein>
    <recommendedName>
        <fullName evidence="4">DUF4232 domain-containing protein</fullName>
    </recommendedName>
</protein>
<dbReference type="PROSITE" id="PS51257">
    <property type="entry name" value="PROKAR_LIPOPROTEIN"/>
    <property type="match status" value="1"/>
</dbReference>
<keyword evidence="1" id="KW-0732">Signal</keyword>
<dbReference type="Proteomes" id="UP000293865">
    <property type="component" value="Unassembled WGS sequence"/>
</dbReference>
<evidence type="ECO:0000256" key="1">
    <source>
        <dbReference type="SAM" id="SignalP"/>
    </source>
</evidence>
<dbReference type="EMBL" id="SDPN01000038">
    <property type="protein sequence ID" value="RXZ67842.1"/>
    <property type="molecule type" value="Genomic_DNA"/>
</dbReference>
<accession>A0A4Q2KVJ5</accession>
<dbReference type="AlphaFoldDB" id="A0A4Q2KVJ5"/>
<evidence type="ECO:0008006" key="4">
    <source>
        <dbReference type="Google" id="ProtNLM"/>
    </source>
</evidence>
<dbReference type="OrthoDB" id="3784033at2"/>
<feature type="signal peptide" evidence="1">
    <location>
        <begin position="1"/>
        <end position="24"/>
    </location>
</feature>